<gene>
    <name evidence="8" type="ORF">A8145_28300</name>
</gene>
<dbReference type="Proteomes" id="UP000093737">
    <property type="component" value="Unassembled WGS sequence"/>
</dbReference>
<dbReference type="RefSeq" id="WP_056567771.1">
    <property type="nucleotide sequence ID" value="NZ_CP033334.1"/>
</dbReference>
<dbReference type="Pfam" id="PF00528">
    <property type="entry name" value="BPD_transp_1"/>
    <property type="match status" value="1"/>
</dbReference>
<keyword evidence="5 7" id="KW-1133">Transmembrane helix</keyword>
<reference evidence="8 9" key="1">
    <citation type="submission" date="2016-05" db="EMBL/GenBank/DDBJ databases">
        <authorList>
            <person name="Ramsay J.P."/>
        </authorList>
    </citation>
    <scope>NUCLEOTIDE SEQUENCE [LARGE SCALE GENOMIC DNA]</scope>
    <source>
        <strain evidence="8 9">NZP2042</strain>
    </source>
</reference>
<keyword evidence="3" id="KW-1003">Cell membrane</keyword>
<evidence type="ECO:0000256" key="1">
    <source>
        <dbReference type="ARBA" id="ARBA00004651"/>
    </source>
</evidence>
<dbReference type="Gene3D" id="1.10.3720.10">
    <property type="entry name" value="MetI-like"/>
    <property type="match status" value="1"/>
</dbReference>
<name>A0A6M7U0D1_RHILI</name>
<evidence type="ECO:0000256" key="4">
    <source>
        <dbReference type="ARBA" id="ARBA00022692"/>
    </source>
</evidence>
<dbReference type="PANTHER" id="PTHR30193:SF37">
    <property type="entry name" value="INNER MEMBRANE ABC TRANSPORTER PERMEASE PROTEIN YCJO"/>
    <property type="match status" value="1"/>
</dbReference>
<dbReference type="PANTHER" id="PTHR30193">
    <property type="entry name" value="ABC TRANSPORTER PERMEASE PROTEIN"/>
    <property type="match status" value="1"/>
</dbReference>
<keyword evidence="2 7" id="KW-0813">Transport</keyword>
<evidence type="ECO:0000313" key="9">
    <source>
        <dbReference type="Proteomes" id="UP000093737"/>
    </source>
</evidence>
<feature type="transmembrane region" description="Helical" evidence="7">
    <location>
        <begin position="109"/>
        <end position="129"/>
    </location>
</feature>
<evidence type="ECO:0000256" key="7">
    <source>
        <dbReference type="RuleBase" id="RU363032"/>
    </source>
</evidence>
<organism evidence="8 9">
    <name type="scientific">Rhizobium loti</name>
    <name type="common">Mesorhizobium loti</name>
    <dbReference type="NCBI Taxonomy" id="381"/>
    <lineage>
        <taxon>Bacteria</taxon>
        <taxon>Pseudomonadati</taxon>
        <taxon>Pseudomonadota</taxon>
        <taxon>Alphaproteobacteria</taxon>
        <taxon>Hyphomicrobiales</taxon>
        <taxon>Phyllobacteriaceae</taxon>
        <taxon>Mesorhizobium</taxon>
    </lineage>
</organism>
<keyword evidence="6 7" id="KW-0472">Membrane</keyword>
<sequence length="301" mass="33175">MARITAQADKTWMSKAAFYAMLAPALILLMSTTYPFLSGIYTSLTNQKLYIPASKFVGLNNYINLFETPLFWNGLANTLIYAGAALAIQLPLGLAFAILLDVPGRLQSFFRSAVVLPLLVPPVVAGLIWKTMMHPQSGVLNWLLAQIGIEPLSWLTSPSTAMMSIILIDTWLFTPLATIILLAGLQSVSGEVVEAARIDGANAWQVIRYVKLPLLAPYLLLVALFRVSDSLKSLEIIYSTTKGGPLDATRTLHVMAYEEAYRWSSLGRAMTIVFVLWLVCYTISGALLAFWQKQEAKNRGL</sequence>
<dbReference type="EMBL" id="LYTK01000003">
    <property type="protein sequence ID" value="OBQ70587.1"/>
    <property type="molecule type" value="Genomic_DNA"/>
</dbReference>
<feature type="transmembrane region" description="Helical" evidence="7">
    <location>
        <begin position="269"/>
        <end position="291"/>
    </location>
</feature>
<feature type="transmembrane region" description="Helical" evidence="7">
    <location>
        <begin position="206"/>
        <end position="225"/>
    </location>
</feature>
<dbReference type="CDD" id="cd06261">
    <property type="entry name" value="TM_PBP2"/>
    <property type="match status" value="1"/>
</dbReference>
<evidence type="ECO:0000256" key="3">
    <source>
        <dbReference type="ARBA" id="ARBA00022475"/>
    </source>
</evidence>
<feature type="transmembrane region" description="Helical" evidence="7">
    <location>
        <begin position="161"/>
        <end position="185"/>
    </location>
</feature>
<dbReference type="AlphaFoldDB" id="A0A6M7U0D1"/>
<dbReference type="InterPro" id="IPR035906">
    <property type="entry name" value="MetI-like_sf"/>
</dbReference>
<evidence type="ECO:0000256" key="5">
    <source>
        <dbReference type="ARBA" id="ARBA00022989"/>
    </source>
</evidence>
<keyword evidence="4 7" id="KW-0812">Transmembrane</keyword>
<dbReference type="GO" id="GO:0055085">
    <property type="term" value="P:transmembrane transport"/>
    <property type="evidence" value="ECO:0007669"/>
    <property type="project" value="InterPro"/>
</dbReference>
<feature type="transmembrane region" description="Helical" evidence="7">
    <location>
        <begin position="16"/>
        <end position="37"/>
    </location>
</feature>
<dbReference type="PROSITE" id="PS50928">
    <property type="entry name" value="ABC_TM1"/>
    <property type="match status" value="1"/>
</dbReference>
<evidence type="ECO:0000256" key="6">
    <source>
        <dbReference type="ARBA" id="ARBA00023136"/>
    </source>
</evidence>
<evidence type="ECO:0000256" key="2">
    <source>
        <dbReference type="ARBA" id="ARBA00022448"/>
    </source>
</evidence>
<dbReference type="SUPFAM" id="SSF161098">
    <property type="entry name" value="MetI-like"/>
    <property type="match status" value="1"/>
</dbReference>
<proteinExistence type="inferred from homology"/>
<protein>
    <submittedName>
        <fullName evidence="8">Uncharacterized protein</fullName>
    </submittedName>
</protein>
<feature type="transmembrane region" description="Helical" evidence="7">
    <location>
        <begin position="79"/>
        <end position="102"/>
    </location>
</feature>
<evidence type="ECO:0000313" key="8">
    <source>
        <dbReference type="EMBL" id="OBQ70587.1"/>
    </source>
</evidence>
<accession>A0A6M7U0D1</accession>
<dbReference type="GO" id="GO:0005886">
    <property type="term" value="C:plasma membrane"/>
    <property type="evidence" value="ECO:0007669"/>
    <property type="project" value="UniProtKB-SubCell"/>
</dbReference>
<dbReference type="InterPro" id="IPR000515">
    <property type="entry name" value="MetI-like"/>
</dbReference>
<comment type="subcellular location">
    <subcellularLocation>
        <location evidence="1 7">Cell membrane</location>
        <topology evidence="1 7">Multi-pass membrane protein</topology>
    </subcellularLocation>
</comment>
<comment type="caution">
    <text evidence="8">The sequence shown here is derived from an EMBL/GenBank/DDBJ whole genome shotgun (WGS) entry which is preliminary data.</text>
</comment>
<comment type="similarity">
    <text evidence="7">Belongs to the binding-protein-dependent transport system permease family.</text>
</comment>
<dbReference type="InterPro" id="IPR051393">
    <property type="entry name" value="ABC_transporter_permease"/>
</dbReference>